<accession>A0A173SYH7</accession>
<organism evidence="1 2">
    <name type="scientific">Eubacterium ramulus</name>
    <dbReference type="NCBI Taxonomy" id="39490"/>
    <lineage>
        <taxon>Bacteria</taxon>
        <taxon>Bacillati</taxon>
        <taxon>Bacillota</taxon>
        <taxon>Clostridia</taxon>
        <taxon>Eubacteriales</taxon>
        <taxon>Eubacteriaceae</taxon>
        <taxon>Eubacterium</taxon>
    </lineage>
</organism>
<name>A0A173SYH7_EUBRA</name>
<dbReference type="Proteomes" id="UP000095492">
    <property type="component" value="Unassembled WGS sequence"/>
</dbReference>
<gene>
    <name evidence="1" type="ORF">ERS852448_01220</name>
</gene>
<dbReference type="GeneID" id="97390826"/>
<sequence>MEELMKELNSIKKYIPYNTYRTIKGQMKSGNMAAARTGISRIKKRVEGQAYGHTCN</sequence>
<dbReference type="EMBL" id="CYYA01000007">
    <property type="protein sequence ID" value="CUM95572.1"/>
    <property type="molecule type" value="Genomic_DNA"/>
</dbReference>
<proteinExistence type="predicted"/>
<dbReference type="RefSeq" id="WP_172677245.1">
    <property type="nucleotide sequence ID" value="NZ_CP173382.1"/>
</dbReference>
<dbReference type="AlphaFoldDB" id="A0A173SYH7"/>
<reference evidence="1 2" key="1">
    <citation type="submission" date="2015-09" db="EMBL/GenBank/DDBJ databases">
        <authorList>
            <consortium name="Pathogen Informatics"/>
        </authorList>
    </citation>
    <scope>NUCLEOTIDE SEQUENCE [LARGE SCALE GENOMIC DNA]</scope>
    <source>
        <strain evidence="1 2">2789STDY5608891</strain>
    </source>
</reference>
<protein>
    <submittedName>
        <fullName evidence="1">Uncharacterized protein</fullName>
    </submittedName>
</protein>
<evidence type="ECO:0000313" key="1">
    <source>
        <dbReference type="EMBL" id="CUM95572.1"/>
    </source>
</evidence>
<dbReference type="STRING" id="39490.ERS852448_01220"/>
<evidence type="ECO:0000313" key="2">
    <source>
        <dbReference type="Proteomes" id="UP000095492"/>
    </source>
</evidence>